<dbReference type="PANTHER" id="PTHR43433:SF10">
    <property type="entry name" value="AB HYDROLASE-1 DOMAIN-CONTAINING PROTEIN"/>
    <property type="match status" value="1"/>
</dbReference>
<organism evidence="1 2">
    <name type="scientific">Pseudoduganella ginsengisoli</name>
    <dbReference type="NCBI Taxonomy" id="1462440"/>
    <lineage>
        <taxon>Bacteria</taxon>
        <taxon>Pseudomonadati</taxon>
        <taxon>Pseudomonadota</taxon>
        <taxon>Betaproteobacteria</taxon>
        <taxon>Burkholderiales</taxon>
        <taxon>Oxalobacteraceae</taxon>
        <taxon>Telluria group</taxon>
        <taxon>Pseudoduganella</taxon>
    </lineage>
</organism>
<evidence type="ECO:0008006" key="3">
    <source>
        <dbReference type="Google" id="ProtNLM"/>
    </source>
</evidence>
<dbReference type="EMBL" id="WNLA01000013">
    <property type="protein sequence ID" value="MTW04089.1"/>
    <property type="molecule type" value="Genomic_DNA"/>
</dbReference>
<evidence type="ECO:0000313" key="1">
    <source>
        <dbReference type="EMBL" id="MTW04089.1"/>
    </source>
</evidence>
<dbReference type="InterPro" id="IPR050471">
    <property type="entry name" value="AB_hydrolase"/>
</dbReference>
<dbReference type="AlphaFoldDB" id="A0A6L6Q3S2"/>
<protein>
    <recommendedName>
        <fullName evidence="3">Alpha/beta hydrolase</fullName>
    </recommendedName>
</protein>
<dbReference type="InterPro" id="IPR029058">
    <property type="entry name" value="AB_hydrolase_fold"/>
</dbReference>
<proteinExistence type="predicted"/>
<reference evidence="1 2" key="1">
    <citation type="submission" date="2019-11" db="EMBL/GenBank/DDBJ databases">
        <title>Type strains purchased from KCTC, JCM and DSMZ.</title>
        <authorList>
            <person name="Lu H."/>
        </authorList>
    </citation>
    <scope>NUCLEOTIDE SEQUENCE [LARGE SCALE GENOMIC DNA]</scope>
    <source>
        <strain evidence="1 2">KCTC 42409</strain>
    </source>
</reference>
<evidence type="ECO:0000313" key="2">
    <source>
        <dbReference type="Proteomes" id="UP000484015"/>
    </source>
</evidence>
<dbReference type="OrthoDB" id="4319696at2"/>
<gene>
    <name evidence="1" type="ORF">GM668_18570</name>
</gene>
<comment type="caution">
    <text evidence="1">The sequence shown here is derived from an EMBL/GenBank/DDBJ whole genome shotgun (WGS) entry which is preliminary data.</text>
</comment>
<dbReference type="Gene3D" id="3.40.50.1820">
    <property type="entry name" value="alpha/beta hydrolase"/>
    <property type="match status" value="1"/>
</dbReference>
<accession>A0A6L6Q3S2</accession>
<name>A0A6L6Q3S2_9BURK</name>
<dbReference type="PANTHER" id="PTHR43433">
    <property type="entry name" value="HYDROLASE, ALPHA/BETA FOLD FAMILY PROTEIN"/>
    <property type="match status" value="1"/>
</dbReference>
<dbReference type="SUPFAM" id="SSF53474">
    <property type="entry name" value="alpha/beta-Hydrolases"/>
    <property type="match status" value="1"/>
</dbReference>
<dbReference type="Proteomes" id="UP000484015">
    <property type="component" value="Unassembled WGS sequence"/>
</dbReference>
<keyword evidence="2" id="KW-1185">Reference proteome</keyword>
<dbReference type="RefSeq" id="WP_155440446.1">
    <property type="nucleotide sequence ID" value="NZ_WNLA01000013.1"/>
</dbReference>
<sequence>MQRYQALHAVLELVLDFSTLIGNLRQPVVLDSAAFSPAHAGPVQDVLASIFRTLELAAPEFRPLAGGAATLCAAALDQHFAALLTPAWSGAVAACCADPSYLAGIPEYVRQYCHDVYYAGITIERIAMADGARLTCYRSTRRAAPDVVVVLPCAMPYPMARAWLSHLGGRYNVLAWETRGASEASQRGAATMALGLAEQADDLLYMARHYCGSRPHVMGICGGAVVAMEAARRQPDAFAGLSLWHGDYNFGADALQTPYQENLRWMLDTALAGRDSAEGVHGLFNDPGMLKNLNPRHLPSVLCPYATVDSLHRYALLNGSVMAADVAGIARQLPMAVSVISSTGDQTAHPDGSRRLAEVLPDCKLYMEPGGDHLSLFDAHARYREIAALCIGSGF</sequence>